<organism evidence="3 4">
    <name type="scientific">Stylosanthes scabra</name>
    <dbReference type="NCBI Taxonomy" id="79078"/>
    <lineage>
        <taxon>Eukaryota</taxon>
        <taxon>Viridiplantae</taxon>
        <taxon>Streptophyta</taxon>
        <taxon>Embryophyta</taxon>
        <taxon>Tracheophyta</taxon>
        <taxon>Spermatophyta</taxon>
        <taxon>Magnoliopsida</taxon>
        <taxon>eudicotyledons</taxon>
        <taxon>Gunneridae</taxon>
        <taxon>Pentapetalae</taxon>
        <taxon>rosids</taxon>
        <taxon>fabids</taxon>
        <taxon>Fabales</taxon>
        <taxon>Fabaceae</taxon>
        <taxon>Papilionoideae</taxon>
        <taxon>50 kb inversion clade</taxon>
        <taxon>dalbergioids sensu lato</taxon>
        <taxon>Dalbergieae</taxon>
        <taxon>Pterocarpus clade</taxon>
        <taxon>Stylosanthes</taxon>
    </lineage>
</organism>
<dbReference type="PANTHER" id="PTHR48046:SF1">
    <property type="entry name" value="GLYCOSYLTRANSFERASE-RELATED"/>
    <property type="match status" value="1"/>
</dbReference>
<dbReference type="SUPFAM" id="SSF53756">
    <property type="entry name" value="UDP-Glycosyltransferase/glycogen phosphorylase"/>
    <property type="match status" value="1"/>
</dbReference>
<reference evidence="3 4" key="1">
    <citation type="journal article" date="2023" name="Plants (Basel)">
        <title>Bridging the Gap: Combining Genomics and Transcriptomics Approaches to Understand Stylosanthes scabra, an Orphan Legume from the Brazilian Caatinga.</title>
        <authorList>
            <person name="Ferreira-Neto J.R.C."/>
            <person name="da Silva M.D."/>
            <person name="Binneck E."/>
            <person name="de Melo N.F."/>
            <person name="da Silva R.H."/>
            <person name="de Melo A.L.T.M."/>
            <person name="Pandolfi V."/>
            <person name="Bustamante F.O."/>
            <person name="Brasileiro-Vidal A.C."/>
            <person name="Benko-Iseppon A.M."/>
        </authorList>
    </citation>
    <scope>NUCLEOTIDE SEQUENCE [LARGE SCALE GENOMIC DNA]</scope>
    <source>
        <tissue evidence="3">Leaves</tissue>
    </source>
</reference>
<accession>A0ABU6THT0</accession>
<evidence type="ECO:0000313" key="3">
    <source>
        <dbReference type="EMBL" id="MED6148060.1"/>
    </source>
</evidence>
<sequence>MNGVPLIAWPLFAEQKMNAILLTEDLKVALRPSDSSECFPRKEHPLSLILTVYSLSRLRSIGSLFGTFVLNIGVVCGEIDFGIESGDESIPQFTPEKGIIPPNQNIQQMETALRELLERQTREVEIASEAMKRAKAIVARQQALLEEAEKRDQELKQKLQNRLSYIDEDEGVGDSCSRTWKPSIVAGNPPAREHSKHPFSLAICNTPTFGRS</sequence>
<feature type="coiled-coil region" evidence="2">
    <location>
        <begin position="103"/>
        <end position="158"/>
    </location>
</feature>
<dbReference type="PANTHER" id="PTHR48046">
    <property type="entry name" value="UDP-GLYCOSYLTRANSFERASE 72E1"/>
    <property type="match status" value="1"/>
</dbReference>
<protein>
    <submittedName>
        <fullName evidence="3">Uncharacterized protein</fullName>
    </submittedName>
</protein>
<proteinExistence type="predicted"/>
<evidence type="ECO:0000313" key="4">
    <source>
        <dbReference type="Proteomes" id="UP001341840"/>
    </source>
</evidence>
<keyword evidence="2" id="KW-0175">Coiled coil</keyword>
<gene>
    <name evidence="3" type="ORF">PIB30_049582</name>
</gene>
<evidence type="ECO:0000256" key="1">
    <source>
        <dbReference type="ARBA" id="ARBA00022676"/>
    </source>
</evidence>
<keyword evidence="4" id="KW-1185">Reference proteome</keyword>
<keyword evidence="1" id="KW-0808">Transferase</keyword>
<comment type="caution">
    <text evidence="3">The sequence shown here is derived from an EMBL/GenBank/DDBJ whole genome shotgun (WGS) entry which is preliminary data.</text>
</comment>
<dbReference type="EMBL" id="JASCZI010090955">
    <property type="protein sequence ID" value="MED6148060.1"/>
    <property type="molecule type" value="Genomic_DNA"/>
</dbReference>
<keyword evidence="1" id="KW-0328">Glycosyltransferase</keyword>
<name>A0ABU6THT0_9FABA</name>
<dbReference type="Proteomes" id="UP001341840">
    <property type="component" value="Unassembled WGS sequence"/>
</dbReference>
<dbReference type="Gene3D" id="3.40.50.2000">
    <property type="entry name" value="Glycogen Phosphorylase B"/>
    <property type="match status" value="1"/>
</dbReference>
<evidence type="ECO:0000256" key="2">
    <source>
        <dbReference type="SAM" id="Coils"/>
    </source>
</evidence>